<dbReference type="AlphaFoldDB" id="A0A177DRA3"/>
<dbReference type="KEGG" id="aalt:CC77DRAFT_930820"/>
<dbReference type="PANTHER" id="PTHR24148">
    <property type="entry name" value="ANKYRIN REPEAT DOMAIN-CONTAINING PROTEIN 39 HOMOLOG-RELATED"/>
    <property type="match status" value="1"/>
</dbReference>
<gene>
    <name evidence="2" type="ORF">CC77DRAFT_930820</name>
</gene>
<dbReference type="InterPro" id="IPR010730">
    <property type="entry name" value="HET"/>
</dbReference>
<feature type="domain" description="Heterokaryon incompatibility" evidence="1">
    <location>
        <begin position="101"/>
        <end position="239"/>
    </location>
</feature>
<reference evidence="2 3" key="1">
    <citation type="submission" date="2016-05" db="EMBL/GenBank/DDBJ databases">
        <title>Comparative analysis of secretome profiles of manganese(II)-oxidizing ascomycete fungi.</title>
        <authorList>
            <consortium name="DOE Joint Genome Institute"/>
            <person name="Zeiner C.A."/>
            <person name="Purvine S.O."/>
            <person name="Zink E.M."/>
            <person name="Wu S."/>
            <person name="Pasa-Tolic L."/>
            <person name="Chaput D.L."/>
            <person name="Haridas S."/>
            <person name="Grigoriev I.V."/>
            <person name="Santelli C.M."/>
            <person name="Hansel C.M."/>
        </authorList>
    </citation>
    <scope>NUCLEOTIDE SEQUENCE [LARGE SCALE GENOMIC DNA]</scope>
    <source>
        <strain evidence="2 3">SRC1lrK2f</strain>
    </source>
</reference>
<dbReference type="VEuPathDB" id="FungiDB:CC77DRAFT_930820"/>
<organism evidence="2 3">
    <name type="scientific">Alternaria alternata</name>
    <name type="common">Alternaria rot fungus</name>
    <name type="synonym">Torula alternata</name>
    <dbReference type="NCBI Taxonomy" id="5599"/>
    <lineage>
        <taxon>Eukaryota</taxon>
        <taxon>Fungi</taxon>
        <taxon>Dikarya</taxon>
        <taxon>Ascomycota</taxon>
        <taxon>Pezizomycotina</taxon>
        <taxon>Dothideomycetes</taxon>
        <taxon>Pleosporomycetidae</taxon>
        <taxon>Pleosporales</taxon>
        <taxon>Pleosporineae</taxon>
        <taxon>Pleosporaceae</taxon>
        <taxon>Alternaria</taxon>
        <taxon>Alternaria sect. Alternaria</taxon>
        <taxon>Alternaria alternata complex</taxon>
    </lineage>
</organism>
<dbReference type="GeneID" id="29119777"/>
<dbReference type="InterPro" id="IPR052895">
    <property type="entry name" value="HetReg/Transcr_Mod"/>
</dbReference>
<protein>
    <recommendedName>
        <fullName evidence="1">Heterokaryon incompatibility domain-containing protein</fullName>
    </recommendedName>
</protein>
<dbReference type="OMA" id="CIPLRIW"/>
<dbReference type="Proteomes" id="UP000077248">
    <property type="component" value="Unassembled WGS sequence"/>
</dbReference>
<dbReference type="RefSeq" id="XP_018387744.1">
    <property type="nucleotide sequence ID" value="XM_018534183.1"/>
</dbReference>
<evidence type="ECO:0000313" key="2">
    <source>
        <dbReference type="EMBL" id="OAG22323.1"/>
    </source>
</evidence>
<sequence length="693" mass="78648">MDTQPAVPPRDASIEYISDNIFQLTLTTENKDEIFAHGLSKLDESAEEADLILRNLTAWCPDIAAQFSKRSSTTILDTPFRLIFPADARESFDNGLYVRQYVAISYCWHSADYPYPGCEPYDCWPFSKPFVDAILSDKDHPREGIWIDQLCIDQEDSLDKQKSVAAMDVIYRSCIRLLVLLEDVTLDEAETRLVKDCTGIAMRYKRSWVPEPDVRHLYVSVWRKVEKARWWDRAWCYHEFCLNEPQSVMRHLDVHEATFVMNGPDGSTVKVKWLDLRLILSMGVEFLYAEQGFDLTHAKTSVILTGYVTSGEDPTTRNGEVSRPSIMARHNGVAQKGCQYFEDRVSIMLNISGLALAYNGDGSSDKEKILYVSALLALAAGEAHPLSMMDSKSIKLDGNTTWLSPSIAAQDTTIPNYILGSVQGIRHISTEFIELDMIFLRAPWGLRQQDAQLETANRVFPEMIETTEPLRHTPDGVIVSPLTVRPDSEYDERRRKFIAICIENGLEFTAALWEQPKRDVVHPNYNQGGHQDFQPNAALSVSAQKFLEQLHRNANAEIVERIAFDVEDAKLFLTWVTDPRSMYYIGYLTVRLQCTIDGRHALMTSTHINEHWEGAVFEELQAAIPVDLLGVSCIPLRIWILQPLEIKEDKVVSWRIVAKALLLGEPDLMEEVRLNGNRDDAVVKLEMGVRVGA</sequence>
<keyword evidence="3" id="KW-1185">Reference proteome</keyword>
<name>A0A177DRA3_ALTAL</name>
<accession>A0A177DRA3</accession>
<dbReference type="Pfam" id="PF06985">
    <property type="entry name" value="HET"/>
    <property type="match status" value="1"/>
</dbReference>
<dbReference type="PANTHER" id="PTHR24148:SF73">
    <property type="entry name" value="HET DOMAIN PROTEIN (AFU_ORTHOLOGUE AFUA_8G01020)"/>
    <property type="match status" value="1"/>
</dbReference>
<evidence type="ECO:0000313" key="3">
    <source>
        <dbReference type="Proteomes" id="UP000077248"/>
    </source>
</evidence>
<dbReference type="EMBL" id="KV441474">
    <property type="protein sequence ID" value="OAG22323.1"/>
    <property type="molecule type" value="Genomic_DNA"/>
</dbReference>
<evidence type="ECO:0000259" key="1">
    <source>
        <dbReference type="Pfam" id="PF06985"/>
    </source>
</evidence>
<proteinExistence type="predicted"/>